<accession>A0A4P2QVQ0</accession>
<proteinExistence type="predicted"/>
<dbReference type="Proteomes" id="UP000295497">
    <property type="component" value="Chromosome"/>
</dbReference>
<sequence length="320" mass="35303">MRASLHRILHGIGHQHIGKSTQAERNLRRTGSHTPSIHRATPDSGRIEPARDAGSLGLSLLARPALSRRNSAVRRDGTVRLAARSPSRRLSVSTSGEMTIRPVAPRRLGASSARPASAGRSPGDHESPGHRPPAPRARPLVAPAPSSAHTTRARAGNRGPLSWLLMRDNTGWDAVPTWATGVHLFLRRVATTLSRPLRVRATERWFQREMRMVDAGYASRGTLALDLDLAQHFLWRRAVLLRASRRLAAPRRGHRRWISLSWRHRRSCSIARASTATSSAWHAAADPAQPRLRDRRAARAVPCRGRGTAIEAVRERSGGW</sequence>
<organism evidence="2 3">
    <name type="scientific">Sorangium cellulosum</name>
    <name type="common">Polyangium cellulosum</name>
    <dbReference type="NCBI Taxonomy" id="56"/>
    <lineage>
        <taxon>Bacteria</taxon>
        <taxon>Pseudomonadati</taxon>
        <taxon>Myxococcota</taxon>
        <taxon>Polyangia</taxon>
        <taxon>Polyangiales</taxon>
        <taxon>Polyangiaceae</taxon>
        <taxon>Sorangium</taxon>
    </lineage>
</organism>
<dbReference type="EMBL" id="CP012672">
    <property type="protein sequence ID" value="AUX34509.1"/>
    <property type="molecule type" value="Genomic_DNA"/>
</dbReference>
<feature type="compositionally biased region" description="Low complexity" evidence="1">
    <location>
        <begin position="137"/>
        <end position="148"/>
    </location>
</feature>
<feature type="compositionally biased region" description="Low complexity" evidence="1">
    <location>
        <begin position="105"/>
        <end position="121"/>
    </location>
</feature>
<evidence type="ECO:0000313" key="2">
    <source>
        <dbReference type="EMBL" id="AUX34509.1"/>
    </source>
</evidence>
<name>A0A4P2QVQ0_SORCE</name>
<feature type="region of interest" description="Disordered" evidence="1">
    <location>
        <begin position="29"/>
        <end position="51"/>
    </location>
</feature>
<evidence type="ECO:0000313" key="3">
    <source>
        <dbReference type="Proteomes" id="UP000295497"/>
    </source>
</evidence>
<reference evidence="2 3" key="1">
    <citation type="submission" date="2015-09" db="EMBL/GenBank/DDBJ databases">
        <title>Sorangium comparison.</title>
        <authorList>
            <person name="Zaburannyi N."/>
            <person name="Bunk B."/>
            <person name="Overmann J."/>
            <person name="Mueller R."/>
        </authorList>
    </citation>
    <scope>NUCLEOTIDE SEQUENCE [LARGE SCALE GENOMIC DNA]</scope>
    <source>
        <strain evidence="2 3">So ce836</strain>
    </source>
</reference>
<feature type="compositionally biased region" description="Low complexity" evidence="1">
    <location>
        <begin position="79"/>
        <end position="93"/>
    </location>
</feature>
<dbReference type="AlphaFoldDB" id="A0A4P2QVQ0"/>
<protein>
    <submittedName>
        <fullName evidence="2">Uncharacterized protein</fullName>
    </submittedName>
</protein>
<gene>
    <name evidence="2" type="ORF">SOCE836_066830</name>
</gene>
<feature type="region of interest" description="Disordered" evidence="1">
    <location>
        <begin position="77"/>
        <end position="155"/>
    </location>
</feature>
<evidence type="ECO:0000256" key="1">
    <source>
        <dbReference type="SAM" id="MobiDB-lite"/>
    </source>
</evidence>